<dbReference type="PANTHER" id="PTHR12714:SF9">
    <property type="entry name" value="PROTEIN-S-ISOPRENYLCYSTEINE O-METHYLTRANSFERASE"/>
    <property type="match status" value="1"/>
</dbReference>
<dbReference type="RefSeq" id="XP_046018980.1">
    <property type="nucleotide sequence ID" value="XM_046152410.1"/>
</dbReference>
<accession>A0A9P8YIJ3</accession>
<dbReference type="Gene3D" id="1.20.120.1630">
    <property type="match status" value="1"/>
</dbReference>
<evidence type="ECO:0000256" key="6">
    <source>
        <dbReference type="ARBA" id="ARBA00022824"/>
    </source>
</evidence>
<keyword evidence="5 13" id="KW-0812">Transmembrane</keyword>
<evidence type="ECO:0000256" key="2">
    <source>
        <dbReference type="ARBA" id="ARBA00022516"/>
    </source>
</evidence>
<feature type="transmembrane region" description="Helical" evidence="13">
    <location>
        <begin position="174"/>
        <end position="195"/>
    </location>
</feature>
<feature type="compositionally biased region" description="Low complexity" evidence="12">
    <location>
        <begin position="57"/>
        <end position="87"/>
    </location>
</feature>
<gene>
    <name evidence="14" type="ORF">B0I36DRAFT_311764</name>
</gene>
<feature type="transmembrane region" description="Helical" evidence="13">
    <location>
        <begin position="106"/>
        <end position="125"/>
    </location>
</feature>
<evidence type="ECO:0000256" key="12">
    <source>
        <dbReference type="SAM" id="MobiDB-lite"/>
    </source>
</evidence>
<dbReference type="GO" id="GO:0008654">
    <property type="term" value="P:phospholipid biosynthetic process"/>
    <property type="evidence" value="ECO:0007669"/>
    <property type="project" value="UniProtKB-KW"/>
</dbReference>
<dbReference type="Pfam" id="PF04191">
    <property type="entry name" value="PEMT"/>
    <property type="match status" value="1"/>
</dbReference>
<keyword evidence="15" id="KW-1185">Reference proteome</keyword>
<feature type="compositionally biased region" description="Acidic residues" evidence="12">
    <location>
        <begin position="39"/>
        <end position="51"/>
    </location>
</feature>
<organism evidence="14 15">
    <name type="scientific">Microdochium trichocladiopsis</name>
    <dbReference type="NCBI Taxonomy" id="1682393"/>
    <lineage>
        <taxon>Eukaryota</taxon>
        <taxon>Fungi</taxon>
        <taxon>Dikarya</taxon>
        <taxon>Ascomycota</taxon>
        <taxon>Pezizomycotina</taxon>
        <taxon>Sordariomycetes</taxon>
        <taxon>Xylariomycetidae</taxon>
        <taxon>Xylariales</taxon>
        <taxon>Microdochiaceae</taxon>
        <taxon>Microdochium</taxon>
    </lineage>
</organism>
<evidence type="ECO:0000313" key="14">
    <source>
        <dbReference type="EMBL" id="KAH7040925.1"/>
    </source>
</evidence>
<keyword evidence="3" id="KW-0489">Methyltransferase</keyword>
<comment type="caution">
    <text evidence="14">The sequence shown here is derived from an EMBL/GenBank/DDBJ whole genome shotgun (WGS) entry which is preliminary data.</text>
</comment>
<dbReference type="GO" id="GO:0032259">
    <property type="term" value="P:methylation"/>
    <property type="evidence" value="ECO:0007669"/>
    <property type="project" value="UniProtKB-KW"/>
</dbReference>
<keyword evidence="8" id="KW-0443">Lipid metabolism</keyword>
<protein>
    <recommendedName>
        <fullName evidence="16">Protein-S-isoprenylcysteine O-methyltransferase</fullName>
    </recommendedName>
</protein>
<dbReference type="GO" id="GO:0005783">
    <property type="term" value="C:endoplasmic reticulum"/>
    <property type="evidence" value="ECO:0007669"/>
    <property type="project" value="TreeGrafter"/>
</dbReference>
<comment type="subcellular location">
    <subcellularLocation>
        <location evidence="1">Endomembrane system</location>
        <topology evidence="1">Multi-pass membrane protein</topology>
    </subcellularLocation>
</comment>
<evidence type="ECO:0000256" key="7">
    <source>
        <dbReference type="ARBA" id="ARBA00022989"/>
    </source>
</evidence>
<name>A0A9P8YIJ3_9PEZI</name>
<keyword evidence="9 13" id="KW-0472">Membrane</keyword>
<proteinExistence type="predicted"/>
<evidence type="ECO:0000256" key="1">
    <source>
        <dbReference type="ARBA" id="ARBA00004127"/>
    </source>
</evidence>
<feature type="transmembrane region" description="Helical" evidence="13">
    <location>
        <begin position="12"/>
        <end position="31"/>
    </location>
</feature>
<evidence type="ECO:0000256" key="10">
    <source>
        <dbReference type="ARBA" id="ARBA00023209"/>
    </source>
</evidence>
<evidence type="ECO:0000256" key="8">
    <source>
        <dbReference type="ARBA" id="ARBA00023098"/>
    </source>
</evidence>
<feature type="region of interest" description="Disordered" evidence="12">
    <location>
        <begin position="32"/>
        <end position="91"/>
    </location>
</feature>
<evidence type="ECO:0008006" key="16">
    <source>
        <dbReference type="Google" id="ProtNLM"/>
    </source>
</evidence>
<feature type="transmembrane region" description="Helical" evidence="13">
    <location>
        <begin position="265"/>
        <end position="286"/>
    </location>
</feature>
<evidence type="ECO:0000256" key="3">
    <source>
        <dbReference type="ARBA" id="ARBA00022603"/>
    </source>
</evidence>
<dbReference type="GeneID" id="70181956"/>
<keyword evidence="7 13" id="KW-1133">Transmembrane helix</keyword>
<keyword evidence="6" id="KW-0256">Endoplasmic reticulum</keyword>
<dbReference type="AlphaFoldDB" id="A0A9P8YIJ3"/>
<evidence type="ECO:0000313" key="15">
    <source>
        <dbReference type="Proteomes" id="UP000756346"/>
    </source>
</evidence>
<keyword evidence="2" id="KW-0444">Lipid biosynthesis</keyword>
<dbReference type="OrthoDB" id="422086at2759"/>
<evidence type="ECO:0000256" key="5">
    <source>
        <dbReference type="ARBA" id="ARBA00022692"/>
    </source>
</evidence>
<sequence>MSALIPPPTSVSQAALAATMLLAAWLTFVGVTPPHVPPSDDDNDGDNDDDNEKTAKHSTSSSAAGSGSSAKTAVKAQQQKQKQQQQAPPDDTIRAIQLTTRRGPSIVFSHIAFLASYAAFLAYNYDPATNTLPGISGATTAWAAPYCHLNNDNNGNNGNNSSSGNSLQPALLTWSPHTILPLLSIILIGAPLRLIPYSTLAKNFTFALTEPDKLVTSGIYSLVQHPSYTGLAALFFGNSVLYYRYDTPLAACWCPPEWYPWIKMLAVGFVWPTFVAAGFFGISVRVRQEERMLKAKFGKEWEQWNSRTARFIPYLF</sequence>
<evidence type="ECO:0000256" key="9">
    <source>
        <dbReference type="ARBA" id="ARBA00023136"/>
    </source>
</evidence>
<evidence type="ECO:0000256" key="4">
    <source>
        <dbReference type="ARBA" id="ARBA00022691"/>
    </source>
</evidence>
<keyword evidence="11" id="KW-1208">Phospholipid metabolism</keyword>
<dbReference type="GO" id="GO:0004671">
    <property type="term" value="F:protein C-terminal S-isoprenylcysteine carboxyl O-methyltransferase activity"/>
    <property type="evidence" value="ECO:0007669"/>
    <property type="project" value="TreeGrafter"/>
</dbReference>
<dbReference type="Proteomes" id="UP000756346">
    <property type="component" value="Unassembled WGS sequence"/>
</dbReference>
<dbReference type="PANTHER" id="PTHR12714">
    <property type="entry name" value="PROTEIN-S ISOPRENYLCYSTEINE O-METHYLTRANSFERASE"/>
    <property type="match status" value="1"/>
</dbReference>
<keyword evidence="10" id="KW-0594">Phospholipid biosynthesis</keyword>
<evidence type="ECO:0000256" key="11">
    <source>
        <dbReference type="ARBA" id="ARBA00023264"/>
    </source>
</evidence>
<keyword evidence="3" id="KW-0808">Transferase</keyword>
<dbReference type="EMBL" id="JAGTJQ010000001">
    <property type="protein sequence ID" value="KAH7040925.1"/>
    <property type="molecule type" value="Genomic_DNA"/>
</dbReference>
<reference evidence="14" key="1">
    <citation type="journal article" date="2021" name="Nat. Commun.">
        <title>Genetic determinants of endophytism in the Arabidopsis root mycobiome.</title>
        <authorList>
            <person name="Mesny F."/>
            <person name="Miyauchi S."/>
            <person name="Thiergart T."/>
            <person name="Pickel B."/>
            <person name="Atanasova L."/>
            <person name="Karlsson M."/>
            <person name="Huettel B."/>
            <person name="Barry K.W."/>
            <person name="Haridas S."/>
            <person name="Chen C."/>
            <person name="Bauer D."/>
            <person name="Andreopoulos W."/>
            <person name="Pangilinan J."/>
            <person name="LaButti K."/>
            <person name="Riley R."/>
            <person name="Lipzen A."/>
            <person name="Clum A."/>
            <person name="Drula E."/>
            <person name="Henrissat B."/>
            <person name="Kohler A."/>
            <person name="Grigoriev I.V."/>
            <person name="Martin F.M."/>
            <person name="Hacquard S."/>
        </authorList>
    </citation>
    <scope>NUCLEOTIDE SEQUENCE</scope>
    <source>
        <strain evidence="14">MPI-CAGE-CH-0230</strain>
    </source>
</reference>
<dbReference type="InterPro" id="IPR007318">
    <property type="entry name" value="Phopholipid_MeTrfase"/>
</dbReference>
<evidence type="ECO:0000256" key="13">
    <source>
        <dbReference type="SAM" id="Phobius"/>
    </source>
</evidence>
<keyword evidence="4" id="KW-0949">S-adenosyl-L-methionine</keyword>